<proteinExistence type="predicted"/>
<evidence type="ECO:0000256" key="1">
    <source>
        <dbReference type="SAM" id="MobiDB-lite"/>
    </source>
</evidence>
<feature type="region of interest" description="Disordered" evidence="1">
    <location>
        <begin position="188"/>
        <end position="209"/>
    </location>
</feature>
<gene>
    <name evidence="2" type="ORF">HYZ11_08255</name>
</gene>
<evidence type="ECO:0000313" key="3">
    <source>
        <dbReference type="Proteomes" id="UP000782312"/>
    </source>
</evidence>
<dbReference type="EMBL" id="JACPUR010000018">
    <property type="protein sequence ID" value="MBI3127579.1"/>
    <property type="molecule type" value="Genomic_DNA"/>
</dbReference>
<dbReference type="Proteomes" id="UP000782312">
    <property type="component" value="Unassembled WGS sequence"/>
</dbReference>
<evidence type="ECO:0000313" key="2">
    <source>
        <dbReference type="EMBL" id="MBI3127579.1"/>
    </source>
</evidence>
<reference evidence="2" key="1">
    <citation type="submission" date="2020-07" db="EMBL/GenBank/DDBJ databases">
        <title>Huge and variable diversity of episymbiotic CPR bacteria and DPANN archaea in groundwater ecosystems.</title>
        <authorList>
            <person name="He C.Y."/>
            <person name="Keren R."/>
            <person name="Whittaker M."/>
            <person name="Farag I.F."/>
            <person name="Doudna J."/>
            <person name="Cate J.H.D."/>
            <person name="Banfield J.F."/>
        </authorList>
    </citation>
    <scope>NUCLEOTIDE SEQUENCE</scope>
    <source>
        <strain evidence="2">NC_groundwater_763_Ag_S-0.2um_68_21</strain>
    </source>
</reference>
<name>A0A932I1L2_UNCTE</name>
<comment type="caution">
    <text evidence="2">The sequence shown here is derived from an EMBL/GenBank/DDBJ whole genome shotgun (WGS) entry which is preliminary data.</text>
</comment>
<dbReference type="AlphaFoldDB" id="A0A932I1L2"/>
<protein>
    <submittedName>
        <fullName evidence="2">Uncharacterized protein</fullName>
    </submittedName>
</protein>
<sequence>MRIDLDRPDLYFPILELEDVGEERLAELGARRFHDASGEIIIDPTSLERYGAGRCFERLGSPLEAAFRAWCSRECLFDQIRREVPPIAAACRGAKAEARQFEGHLVVPVSQLTDPREALEMYQERQRMELDRLLKERFLSAGGIHMDPSAGLSMIGERIVGSIMEDEALHGIIQRILIAKVAMQSLPEDRPARQPSYDPASRSTEREAARAAVREAEAAYAAFWRPILGRFLAELTRRPAPVA</sequence>
<accession>A0A932I1L2</accession>
<organism evidence="2 3">
    <name type="scientific">Tectimicrobiota bacterium</name>
    <dbReference type="NCBI Taxonomy" id="2528274"/>
    <lineage>
        <taxon>Bacteria</taxon>
        <taxon>Pseudomonadati</taxon>
        <taxon>Nitrospinota/Tectimicrobiota group</taxon>
        <taxon>Candidatus Tectimicrobiota</taxon>
    </lineage>
</organism>